<dbReference type="InterPro" id="IPR047128">
    <property type="entry name" value="PhyH"/>
</dbReference>
<dbReference type="STRING" id="1777144.AWB83_06298"/>
<sequence length="387" mass="42801">MNDTNWYGESGCSLDELALLVERATAPELTFAADVRRNIPLYDCGALGEALIDASRRMALQAEWATVLRDGAGVLVLKNAYADVGPVDEATAIFESIIRQEREQGASGADHFAKAGANDRIWNAQEKLCLQAPRVFAHYFANPYLTCMSEAWLGPCFQMTSQVNVVRPGGEAQQAHRDYHLGFQTADEVRRYPAHVHAMSPFLTLQGAVAHSDMPVESGPTKLLPFSQRYAQGYLAWRRADFREYFEANYVQLPLAKGDALFFSPALFHAAGANRTRDVQRMANLLQVSSAYGRAMETVDRARMCEAVYPVLSDYISTGRMSDTAIEAVIASCAEGYAFPTNLDRDPPVGGLAPKSQQALLRQALDEQWPTETLAQALKEHAWRRST</sequence>
<dbReference type="GO" id="GO:0048244">
    <property type="term" value="F:phytanoyl-CoA dioxygenase activity"/>
    <property type="evidence" value="ECO:0007669"/>
    <property type="project" value="InterPro"/>
</dbReference>
<proteinExistence type="predicted"/>
<dbReference type="Gene3D" id="2.60.120.620">
    <property type="entry name" value="q2cbj1_9rhob like domain"/>
    <property type="match status" value="1"/>
</dbReference>
<comment type="caution">
    <text evidence="1">The sequence shown here is derived from an EMBL/GenBank/DDBJ whole genome shotgun (WGS) entry which is preliminary data.</text>
</comment>
<dbReference type="AlphaFoldDB" id="A0A158E1M7"/>
<dbReference type="Proteomes" id="UP000054978">
    <property type="component" value="Unassembled WGS sequence"/>
</dbReference>
<evidence type="ECO:0000313" key="1">
    <source>
        <dbReference type="EMBL" id="SAL00779.1"/>
    </source>
</evidence>
<organism evidence="1 2">
    <name type="scientific">Caballeronia ptereochthonis</name>
    <dbReference type="NCBI Taxonomy" id="1777144"/>
    <lineage>
        <taxon>Bacteria</taxon>
        <taxon>Pseudomonadati</taxon>
        <taxon>Pseudomonadota</taxon>
        <taxon>Betaproteobacteria</taxon>
        <taxon>Burkholderiales</taxon>
        <taxon>Burkholderiaceae</taxon>
        <taxon>Caballeronia</taxon>
    </lineage>
</organism>
<dbReference type="SUPFAM" id="SSF51197">
    <property type="entry name" value="Clavaminate synthase-like"/>
    <property type="match status" value="1"/>
</dbReference>
<dbReference type="InterPro" id="IPR008775">
    <property type="entry name" value="Phytyl_CoA_dOase-like"/>
</dbReference>
<dbReference type="PANTHER" id="PTHR21308">
    <property type="entry name" value="PHYTANOYL-COA ALPHA-HYDROXYLASE"/>
    <property type="match status" value="1"/>
</dbReference>
<keyword evidence="1" id="KW-0560">Oxidoreductase</keyword>
<keyword evidence="1" id="KW-0223">Dioxygenase</keyword>
<dbReference type="Pfam" id="PF05721">
    <property type="entry name" value="PhyH"/>
    <property type="match status" value="1"/>
</dbReference>
<dbReference type="OrthoDB" id="3562306at2"/>
<protein>
    <submittedName>
        <fullName evidence="1">Phytanoyl-CoA dioxygenase (PhyH)</fullName>
    </submittedName>
</protein>
<evidence type="ECO:0000313" key="2">
    <source>
        <dbReference type="Proteomes" id="UP000054978"/>
    </source>
</evidence>
<gene>
    <name evidence="1" type="ORF">AWB83_06298</name>
</gene>
<name>A0A158E1M7_9BURK</name>
<keyword evidence="2" id="KW-1185">Reference proteome</keyword>
<dbReference type="GO" id="GO:0001561">
    <property type="term" value="P:fatty acid alpha-oxidation"/>
    <property type="evidence" value="ECO:0007669"/>
    <property type="project" value="InterPro"/>
</dbReference>
<dbReference type="EMBL" id="FCOB02000044">
    <property type="protein sequence ID" value="SAL00779.1"/>
    <property type="molecule type" value="Genomic_DNA"/>
</dbReference>
<reference evidence="1" key="1">
    <citation type="submission" date="2016-01" db="EMBL/GenBank/DDBJ databases">
        <authorList>
            <person name="Peeters C."/>
        </authorList>
    </citation>
    <scope>NUCLEOTIDE SEQUENCE [LARGE SCALE GENOMIC DNA]</scope>
    <source>
        <strain evidence="1">LMG 29326</strain>
    </source>
</reference>
<dbReference type="PANTHER" id="PTHR21308:SF8">
    <property type="entry name" value="PHYTANOYL-COA DIOXYGENASE FAMILY PROTEIN (AFU_ORTHOLOGUE AFUA_2G09620)"/>
    <property type="match status" value="1"/>
</dbReference>
<accession>A0A158E1M7</accession>
<dbReference type="RefSeq" id="WP_087049600.1">
    <property type="nucleotide sequence ID" value="NZ_FCOB02000044.1"/>
</dbReference>